<keyword evidence="3" id="KW-0547">Nucleotide-binding</keyword>
<name>A0ABW1V9T3_9BACL</name>
<protein>
    <recommendedName>
        <fullName evidence="1">non-specific serine/threonine protein kinase</fullName>
        <ecNumber evidence="1">2.7.11.1</ecNumber>
    </recommendedName>
</protein>
<dbReference type="Gene3D" id="1.10.510.10">
    <property type="entry name" value="Transferase(Phosphotransferase) domain 1"/>
    <property type="match status" value="1"/>
</dbReference>
<evidence type="ECO:0000256" key="4">
    <source>
        <dbReference type="ARBA" id="ARBA00022777"/>
    </source>
</evidence>
<keyword evidence="5" id="KW-0067">ATP-binding</keyword>
<evidence type="ECO:0000259" key="6">
    <source>
        <dbReference type="PROSITE" id="PS50011"/>
    </source>
</evidence>
<feature type="domain" description="Protein kinase" evidence="6">
    <location>
        <begin position="13"/>
        <end position="283"/>
    </location>
</feature>
<keyword evidence="2 7" id="KW-0808">Transferase</keyword>
<evidence type="ECO:0000256" key="1">
    <source>
        <dbReference type="ARBA" id="ARBA00012513"/>
    </source>
</evidence>
<evidence type="ECO:0000256" key="5">
    <source>
        <dbReference type="ARBA" id="ARBA00022840"/>
    </source>
</evidence>
<dbReference type="SUPFAM" id="SSF56112">
    <property type="entry name" value="Protein kinase-like (PK-like)"/>
    <property type="match status" value="1"/>
</dbReference>
<dbReference type="RefSeq" id="WP_379236568.1">
    <property type="nucleotide sequence ID" value="NZ_JBHSTE010000005.1"/>
</dbReference>
<dbReference type="CDD" id="cd14014">
    <property type="entry name" value="STKc_PknB_like"/>
    <property type="match status" value="1"/>
</dbReference>
<evidence type="ECO:0000256" key="2">
    <source>
        <dbReference type="ARBA" id="ARBA00022679"/>
    </source>
</evidence>
<sequence>MLNVSEVINDRYKITRIIDADGGMGQVWEAHDLRLSRKVAIKTVKERFIKENPQASTIFQDEAKLGASLIGHPNIVTVLDYGKISGNLVPYDFIVMEFVEGITANEFIKNYKVKIDSETYYRLCLLISWEICKAIKHSHDNNILHRDIKPSNIFLSKYGVTKIGDFGLARFIDAATRAHSVNQFKSAPYASPEQWSGQKHTRGVDKYQLGATLFELFTGEIPFNVPFLAQMNCHLNNTPNAPKDINNAISDDLSNLILKLLSKKATDRPALWQIYDVLCKELLGTYSMKLSVAEESKEVIYKINKITEFEKEALATKNPVSYSYLDFNECLSESLQLLLAGITKFSIQKKASSNQQNKQKIVTE</sequence>
<dbReference type="Proteomes" id="UP001596233">
    <property type="component" value="Unassembled WGS sequence"/>
</dbReference>
<keyword evidence="4 7" id="KW-0418">Kinase</keyword>
<dbReference type="PROSITE" id="PS50011">
    <property type="entry name" value="PROTEIN_KINASE_DOM"/>
    <property type="match status" value="1"/>
</dbReference>
<evidence type="ECO:0000313" key="8">
    <source>
        <dbReference type="Proteomes" id="UP001596233"/>
    </source>
</evidence>
<dbReference type="EMBL" id="JBHSTE010000005">
    <property type="protein sequence ID" value="MFC6334250.1"/>
    <property type="molecule type" value="Genomic_DNA"/>
</dbReference>
<accession>A0ABW1V9T3</accession>
<dbReference type="GO" id="GO:0004674">
    <property type="term" value="F:protein serine/threonine kinase activity"/>
    <property type="evidence" value="ECO:0007669"/>
    <property type="project" value="UniProtKB-EC"/>
</dbReference>
<proteinExistence type="predicted"/>
<dbReference type="Pfam" id="PF00069">
    <property type="entry name" value="Pkinase"/>
    <property type="match status" value="1"/>
</dbReference>
<dbReference type="InterPro" id="IPR000719">
    <property type="entry name" value="Prot_kinase_dom"/>
</dbReference>
<dbReference type="SMART" id="SM00220">
    <property type="entry name" value="S_TKc"/>
    <property type="match status" value="1"/>
</dbReference>
<comment type="caution">
    <text evidence="7">The sequence shown here is derived from an EMBL/GenBank/DDBJ whole genome shotgun (WGS) entry which is preliminary data.</text>
</comment>
<dbReference type="PANTHER" id="PTHR43289:SF6">
    <property type="entry name" value="SERINE_THREONINE-PROTEIN KINASE NEKL-3"/>
    <property type="match status" value="1"/>
</dbReference>
<gene>
    <name evidence="7" type="ORF">ACFP56_16600</name>
</gene>
<keyword evidence="8" id="KW-1185">Reference proteome</keyword>
<dbReference type="EC" id="2.7.11.1" evidence="1"/>
<evidence type="ECO:0000256" key="3">
    <source>
        <dbReference type="ARBA" id="ARBA00022741"/>
    </source>
</evidence>
<evidence type="ECO:0000313" key="7">
    <source>
        <dbReference type="EMBL" id="MFC6334250.1"/>
    </source>
</evidence>
<dbReference type="PROSITE" id="PS00108">
    <property type="entry name" value="PROTEIN_KINASE_ST"/>
    <property type="match status" value="1"/>
</dbReference>
<dbReference type="InterPro" id="IPR008271">
    <property type="entry name" value="Ser/Thr_kinase_AS"/>
</dbReference>
<dbReference type="PANTHER" id="PTHR43289">
    <property type="entry name" value="MITOGEN-ACTIVATED PROTEIN KINASE KINASE KINASE 20-RELATED"/>
    <property type="match status" value="1"/>
</dbReference>
<organism evidence="7 8">
    <name type="scientific">Paenibacillus septentrionalis</name>
    <dbReference type="NCBI Taxonomy" id="429342"/>
    <lineage>
        <taxon>Bacteria</taxon>
        <taxon>Bacillati</taxon>
        <taxon>Bacillota</taxon>
        <taxon>Bacilli</taxon>
        <taxon>Bacillales</taxon>
        <taxon>Paenibacillaceae</taxon>
        <taxon>Paenibacillus</taxon>
    </lineage>
</organism>
<dbReference type="Gene3D" id="3.30.200.20">
    <property type="entry name" value="Phosphorylase Kinase, domain 1"/>
    <property type="match status" value="1"/>
</dbReference>
<dbReference type="InterPro" id="IPR011009">
    <property type="entry name" value="Kinase-like_dom_sf"/>
</dbReference>
<reference evidence="8" key="1">
    <citation type="journal article" date="2019" name="Int. J. Syst. Evol. Microbiol.">
        <title>The Global Catalogue of Microorganisms (GCM) 10K type strain sequencing project: providing services to taxonomists for standard genome sequencing and annotation.</title>
        <authorList>
            <consortium name="The Broad Institute Genomics Platform"/>
            <consortium name="The Broad Institute Genome Sequencing Center for Infectious Disease"/>
            <person name="Wu L."/>
            <person name="Ma J."/>
        </authorList>
    </citation>
    <scope>NUCLEOTIDE SEQUENCE [LARGE SCALE GENOMIC DNA]</scope>
    <source>
        <strain evidence="8">PCU 280</strain>
    </source>
</reference>